<evidence type="ECO:0000256" key="1">
    <source>
        <dbReference type="SAM" id="Coils"/>
    </source>
</evidence>
<dbReference type="Proteomes" id="UP000315496">
    <property type="component" value="Chromosome 3"/>
</dbReference>
<feature type="coiled-coil region" evidence="1">
    <location>
        <begin position="70"/>
        <end position="215"/>
    </location>
</feature>
<reference evidence="2 3" key="1">
    <citation type="submission" date="2019-05" db="EMBL/GenBank/DDBJ databases">
        <title>The compact genome of Giardia muris reveals important steps in the evolution of intestinal protozoan parasites.</title>
        <authorList>
            <person name="Xu F."/>
            <person name="Jimenez-Gonzalez A."/>
            <person name="Einarsson E."/>
            <person name="Astvaldsson A."/>
            <person name="Peirasmaki D."/>
            <person name="Eckmann L."/>
            <person name="Andersson J.O."/>
            <person name="Svard S.G."/>
            <person name="Jerlstrom-Hultqvist J."/>
        </authorList>
    </citation>
    <scope>NUCLEOTIDE SEQUENCE [LARGE SCALE GENOMIC DNA]</scope>
    <source>
        <strain evidence="2 3">Roberts-Thomson</strain>
    </source>
</reference>
<keyword evidence="1" id="KW-0175">Coiled coil</keyword>
<evidence type="ECO:0000313" key="3">
    <source>
        <dbReference type="Proteomes" id="UP000315496"/>
    </source>
</evidence>
<protein>
    <submittedName>
        <fullName evidence="2">Uncharacterized protein</fullName>
    </submittedName>
</protein>
<dbReference type="AlphaFoldDB" id="A0A4Z1SNW7"/>
<gene>
    <name evidence="2" type="ORF">GMRT_10805</name>
</gene>
<proteinExistence type="predicted"/>
<keyword evidence="3" id="KW-1185">Reference proteome</keyword>
<comment type="caution">
    <text evidence="2">The sequence shown here is derived from an EMBL/GenBank/DDBJ whole genome shotgun (WGS) entry which is preliminary data.</text>
</comment>
<dbReference type="OrthoDB" id="10256048at2759"/>
<organism evidence="2 3">
    <name type="scientific">Giardia muris</name>
    <dbReference type="NCBI Taxonomy" id="5742"/>
    <lineage>
        <taxon>Eukaryota</taxon>
        <taxon>Metamonada</taxon>
        <taxon>Diplomonadida</taxon>
        <taxon>Hexamitidae</taxon>
        <taxon>Giardiinae</taxon>
        <taxon>Giardia</taxon>
    </lineage>
</organism>
<dbReference type="EMBL" id="VDLU01000003">
    <property type="protein sequence ID" value="TNJ27502.1"/>
    <property type="molecule type" value="Genomic_DNA"/>
</dbReference>
<dbReference type="VEuPathDB" id="GiardiaDB:GMRT_10805"/>
<evidence type="ECO:0000313" key="2">
    <source>
        <dbReference type="EMBL" id="TNJ27502.1"/>
    </source>
</evidence>
<accession>A0A4Z1SNW7</accession>
<name>A0A4Z1SNW7_GIAMU</name>
<sequence>MDGLSEVEEFNLRRAAIQNTVSWEFEMWRRERQAHWERELADREAELRQSFDKTLEAERQQLDEKYGLARRALKERQERLTATVATATKEAAMTERVLAAVYDSRDKAKEEYERACDAIQAALDKRRATILQKAASAHAKAEELTQRVAFLREQWSNAEERLRMEVEDFAERRRAIASHANEDIPKRLEEARAKIEALQMEVRDLEAARAELLEQHDRALVIEAQLSTRLGY</sequence>